<protein>
    <submittedName>
        <fullName evidence="1">Uncharacterized protein</fullName>
    </submittedName>
</protein>
<organism evidence="1 2">
    <name type="scientific">Choristoneura fumiferana</name>
    <name type="common">Spruce budworm moth</name>
    <name type="synonym">Archips fumiferana</name>
    <dbReference type="NCBI Taxonomy" id="7141"/>
    <lineage>
        <taxon>Eukaryota</taxon>
        <taxon>Metazoa</taxon>
        <taxon>Ecdysozoa</taxon>
        <taxon>Arthropoda</taxon>
        <taxon>Hexapoda</taxon>
        <taxon>Insecta</taxon>
        <taxon>Pterygota</taxon>
        <taxon>Neoptera</taxon>
        <taxon>Endopterygota</taxon>
        <taxon>Lepidoptera</taxon>
        <taxon>Glossata</taxon>
        <taxon>Ditrysia</taxon>
        <taxon>Tortricoidea</taxon>
        <taxon>Tortricidae</taxon>
        <taxon>Tortricinae</taxon>
        <taxon>Choristoneura</taxon>
    </lineage>
</organism>
<dbReference type="EMBL" id="CM046111">
    <property type="protein sequence ID" value="KAI8424933.1"/>
    <property type="molecule type" value="Genomic_DNA"/>
</dbReference>
<keyword evidence="2" id="KW-1185">Reference proteome</keyword>
<proteinExistence type="predicted"/>
<reference evidence="1 2" key="1">
    <citation type="journal article" date="2022" name="Genome Biol. Evol.">
        <title>The Spruce Budworm Genome: Reconstructing the Evolutionary History of Antifreeze Proteins.</title>
        <authorList>
            <person name="Beliveau C."/>
            <person name="Gagne P."/>
            <person name="Picq S."/>
            <person name="Vernygora O."/>
            <person name="Keeling C.I."/>
            <person name="Pinkney K."/>
            <person name="Doucet D."/>
            <person name="Wen F."/>
            <person name="Johnston J.S."/>
            <person name="Maaroufi H."/>
            <person name="Boyle B."/>
            <person name="Laroche J."/>
            <person name="Dewar K."/>
            <person name="Juretic N."/>
            <person name="Blackburn G."/>
            <person name="Nisole A."/>
            <person name="Brunet B."/>
            <person name="Brandao M."/>
            <person name="Lumley L."/>
            <person name="Duan J."/>
            <person name="Quan G."/>
            <person name="Lucarotti C.J."/>
            <person name="Roe A.D."/>
            <person name="Sperling F.A.H."/>
            <person name="Levesque R.C."/>
            <person name="Cusson M."/>
        </authorList>
    </citation>
    <scope>NUCLEOTIDE SEQUENCE [LARGE SCALE GENOMIC DNA]</scope>
    <source>
        <strain evidence="1">Glfc:IPQL:Cfum</strain>
    </source>
</reference>
<comment type="caution">
    <text evidence="1">The sequence shown here is derived from an EMBL/GenBank/DDBJ whole genome shotgun (WGS) entry which is preliminary data.</text>
</comment>
<gene>
    <name evidence="1" type="ORF">MSG28_006845</name>
</gene>
<sequence>MIISDGINHTKLQSIIVGELKKAGLKHRLKKIILKNVKDHKTVFGAPLAKVPSCSVICCGSNLCVPLVVNEMSTVLRTNAHIEGLFRKAGSQTRQKDIKRLLDAGGCVSDGHHPVDVASVLKLYLRCLPEPLISAEVQDLLLRCRVTAGEDALKPLLHTLLLLPVLHVHLLHHVMELLNYIASRHKDNLMDASNLAIVMAPSIMPLPAASSAQRLEHHVALVKIFIENSQHIGHLTEDIMSQLDDDTEAQLARRKKRRSGSLNRMLSGLRKMVSGGVNTPATVCEHGKTPILSKSASKRKFDSYDGLSAKTKKDIKKTLPQKELSFTPIKMGITERKRIRLSLMDARSTPIINSDVNSRKNSETSVSSEDLLTSSERLFSAHDTIDLSPDMKKSDKDYVRISKQEYEEIKNRVSAIENRLSREFTDVIPRVEPLQQVQSVYEQTLEDVAMLHCPTSDHLARRLSKELKIRPNEQAKVIRSPSARKIGSIRRRSKENIPKIVRHKSWNTSVVSQASQNADRFYPYVGLTRRERTSTAKPDLTVPKTQKSAANISNGSLSDKSLNSLTDSSQKYQFRKRISLASDYNLHKSITRSPSRRSLNITNKSWDHTSESSIITLNSTGKSINSLNQSAGHYQNVMPKNSSKLPKPSPNSQQKWRSAAAFFMDKTGELDSTGHSGRPSVNKLRKQNAGAVLAKAKLFESGSDKSSGRSDKSAHTGFARRPRVNVNQVNKQPKLIAHVRPKVQTLNEDSPNMPIRIHRNVDALNLPSRSIRQYGVQNKDTVDTFHFSRKATPPIRKVSPQPSSAKTTPFMTPALRKPLCTPRSLRTPSCSGDVRKANTPLKAVHISPRRRSPRQKLLRAYNQAN</sequence>
<dbReference type="Proteomes" id="UP001064048">
    <property type="component" value="Chromosome 11"/>
</dbReference>
<name>A0ACC0JLI0_CHOFU</name>
<evidence type="ECO:0000313" key="1">
    <source>
        <dbReference type="EMBL" id="KAI8424933.1"/>
    </source>
</evidence>
<evidence type="ECO:0000313" key="2">
    <source>
        <dbReference type="Proteomes" id="UP001064048"/>
    </source>
</evidence>
<accession>A0ACC0JLI0</accession>